<accession>A0A146KSU1</accession>
<evidence type="ECO:0000256" key="1">
    <source>
        <dbReference type="ARBA" id="ARBA00001964"/>
    </source>
</evidence>
<name>A0A146KSU1_LYGHE</name>
<comment type="cofactor">
    <cofactor evidence="1">
        <name>thiamine diphosphate</name>
        <dbReference type="ChEBI" id="CHEBI:58937"/>
    </cofactor>
</comment>
<protein>
    <submittedName>
        <fullName evidence="5">2-oxoglutarate dehydrogenase, mitochondrial</fullName>
    </submittedName>
</protein>
<dbReference type="GO" id="GO:0045252">
    <property type="term" value="C:oxoglutarate dehydrogenase complex"/>
    <property type="evidence" value="ECO:0007669"/>
    <property type="project" value="TreeGrafter"/>
</dbReference>
<organism evidence="5">
    <name type="scientific">Lygus hesperus</name>
    <name type="common">Western plant bug</name>
    <dbReference type="NCBI Taxonomy" id="30085"/>
    <lineage>
        <taxon>Eukaryota</taxon>
        <taxon>Metazoa</taxon>
        <taxon>Ecdysozoa</taxon>
        <taxon>Arthropoda</taxon>
        <taxon>Hexapoda</taxon>
        <taxon>Insecta</taxon>
        <taxon>Pterygota</taxon>
        <taxon>Neoptera</taxon>
        <taxon>Paraneoptera</taxon>
        <taxon>Hemiptera</taxon>
        <taxon>Heteroptera</taxon>
        <taxon>Panheteroptera</taxon>
        <taxon>Cimicomorpha</taxon>
        <taxon>Miridae</taxon>
        <taxon>Mirini</taxon>
        <taxon>Lygus</taxon>
    </lineage>
</organism>
<gene>
    <name evidence="5" type="primary">ogdh_1</name>
    <name evidence="5" type="ORF">g.5566</name>
</gene>
<comment type="similarity">
    <text evidence="2">Belongs to the alpha-ketoglutarate dehydrogenase family.</text>
</comment>
<evidence type="ECO:0000256" key="4">
    <source>
        <dbReference type="ARBA" id="ARBA00023052"/>
    </source>
</evidence>
<evidence type="ECO:0000256" key="2">
    <source>
        <dbReference type="ARBA" id="ARBA00006936"/>
    </source>
</evidence>
<proteinExistence type="inferred from homology"/>
<reference evidence="5" key="1">
    <citation type="journal article" date="2016" name="Gigascience">
        <title>De novo construction of an expanded transcriptome assembly for the western tarnished plant bug, Lygus hesperus.</title>
        <authorList>
            <person name="Tassone E.E."/>
            <person name="Geib S.M."/>
            <person name="Hall B."/>
            <person name="Fabrick J.A."/>
            <person name="Brent C.S."/>
            <person name="Hull J.J."/>
        </authorList>
    </citation>
    <scope>NUCLEOTIDE SEQUENCE</scope>
</reference>
<dbReference type="GO" id="GO:0004591">
    <property type="term" value="F:oxoglutarate dehydrogenase (succinyl-transferring) activity"/>
    <property type="evidence" value="ECO:0007669"/>
    <property type="project" value="TreeGrafter"/>
</dbReference>
<dbReference type="AlphaFoldDB" id="A0A146KSU1"/>
<dbReference type="GO" id="GO:0030976">
    <property type="term" value="F:thiamine pyrophosphate binding"/>
    <property type="evidence" value="ECO:0007669"/>
    <property type="project" value="InterPro"/>
</dbReference>
<dbReference type="GO" id="GO:0005739">
    <property type="term" value="C:mitochondrion"/>
    <property type="evidence" value="ECO:0007669"/>
    <property type="project" value="TreeGrafter"/>
</dbReference>
<evidence type="ECO:0000313" key="5">
    <source>
        <dbReference type="EMBL" id="JAP98271.1"/>
    </source>
</evidence>
<evidence type="ECO:0000256" key="3">
    <source>
        <dbReference type="ARBA" id="ARBA00023002"/>
    </source>
</evidence>
<dbReference type="Gene3D" id="1.10.287.1150">
    <property type="entry name" value="TPP helical domain"/>
    <property type="match status" value="1"/>
</dbReference>
<dbReference type="InterPro" id="IPR011603">
    <property type="entry name" value="2oxoglutarate_DH_E1"/>
</dbReference>
<dbReference type="PANTHER" id="PTHR23152">
    <property type="entry name" value="2-OXOGLUTARATE DEHYDROGENASE"/>
    <property type="match status" value="1"/>
</dbReference>
<sequence length="133" mass="15242">MIKSFEDRGHLFATIDPLEFEDVDPIQRSPLRKLRSQLRLDLAYFGFTEEAAKRVVRVGFQDQVGGVLNTSSPPMTIGQLHELLKSQYCRNIGFELGYVADVNQTQFLRSQIEIADPNSSLHRSFSKEEKLRI</sequence>
<keyword evidence="4" id="KW-0786">Thiamine pyrophosphate</keyword>
<dbReference type="PANTHER" id="PTHR23152:SF12">
    <property type="entry name" value="OXOGLUTARATE DEHYDROGENASE (SUCCINYL-TRANSFERRING)"/>
    <property type="match status" value="1"/>
</dbReference>
<keyword evidence="3" id="KW-0560">Oxidoreductase</keyword>
<dbReference type="EMBL" id="GDHC01020357">
    <property type="protein sequence ID" value="JAP98271.1"/>
    <property type="molecule type" value="Transcribed_RNA"/>
</dbReference>
<dbReference type="GO" id="GO:0006099">
    <property type="term" value="P:tricarboxylic acid cycle"/>
    <property type="evidence" value="ECO:0007669"/>
    <property type="project" value="TreeGrafter"/>
</dbReference>